<evidence type="ECO:0000313" key="6">
    <source>
        <dbReference type="Proteomes" id="UP000092124"/>
    </source>
</evidence>
<dbReference type="GO" id="GO:0007165">
    <property type="term" value="P:signal transduction"/>
    <property type="evidence" value="ECO:0007669"/>
    <property type="project" value="InterPro"/>
</dbReference>
<dbReference type="InterPro" id="IPR024205">
    <property type="entry name" value="Mst1_2_SARAH_domain"/>
</dbReference>
<dbReference type="GO" id="GO:0006915">
    <property type="term" value="P:apoptotic process"/>
    <property type="evidence" value="ECO:0007669"/>
    <property type="project" value="UniProtKB-KW"/>
</dbReference>
<keyword evidence="3" id="KW-0808">Transferase</keyword>
<dbReference type="GO" id="GO:0051262">
    <property type="term" value="P:protein tetramerization"/>
    <property type="evidence" value="ECO:0007669"/>
    <property type="project" value="InterPro"/>
</dbReference>
<evidence type="ECO:0000256" key="3">
    <source>
        <dbReference type="ARBA" id="ARBA00022777"/>
    </source>
</evidence>
<dbReference type="PROSITE" id="PS50951">
    <property type="entry name" value="SARAH"/>
    <property type="match status" value="1"/>
</dbReference>
<keyword evidence="6" id="KW-1185">Reference proteome</keyword>
<dbReference type="OrthoDB" id="8693905at2759"/>
<dbReference type="EMBL" id="LZPO01067110">
    <property type="protein sequence ID" value="OBS69735.1"/>
    <property type="molecule type" value="Genomic_DNA"/>
</dbReference>
<dbReference type="AlphaFoldDB" id="A0A1A6GVT0"/>
<comment type="caution">
    <text evidence="5">The sequence shown here is derived from an EMBL/GenBank/DDBJ whole genome shotgun (WGS) entry which is preliminary data.</text>
</comment>
<keyword evidence="2" id="KW-0053">Apoptosis</keyword>
<accession>A0A1A6GVT0</accession>
<reference evidence="5 6" key="1">
    <citation type="submission" date="2016-06" db="EMBL/GenBank/DDBJ databases">
        <title>The Draft Genome Sequence and Annotation of the Desert Woodrat Neotoma lepida.</title>
        <authorList>
            <person name="Campbell M."/>
            <person name="Oakeson K.F."/>
            <person name="Yandell M."/>
            <person name="Halpert J.R."/>
            <person name="Dearing D."/>
        </authorList>
    </citation>
    <scope>NUCLEOTIDE SEQUENCE [LARGE SCALE GENOMIC DNA]</scope>
    <source>
        <strain evidence="5">417</strain>
        <tissue evidence="5">Liver</tissue>
    </source>
</reference>
<keyword evidence="3" id="KW-0418">Kinase</keyword>
<dbReference type="InterPro" id="IPR036674">
    <property type="entry name" value="p53_tetramer_sf"/>
</dbReference>
<evidence type="ECO:0000259" key="4">
    <source>
        <dbReference type="PROSITE" id="PS50951"/>
    </source>
</evidence>
<name>A0A1A6GVT0_NEOLE</name>
<dbReference type="Proteomes" id="UP000092124">
    <property type="component" value="Unassembled WGS sequence"/>
</dbReference>
<organism evidence="5 6">
    <name type="scientific">Neotoma lepida</name>
    <name type="common">Desert woodrat</name>
    <dbReference type="NCBI Taxonomy" id="56216"/>
    <lineage>
        <taxon>Eukaryota</taxon>
        <taxon>Metazoa</taxon>
        <taxon>Chordata</taxon>
        <taxon>Craniata</taxon>
        <taxon>Vertebrata</taxon>
        <taxon>Euteleostomi</taxon>
        <taxon>Mammalia</taxon>
        <taxon>Eutheria</taxon>
        <taxon>Euarchontoglires</taxon>
        <taxon>Glires</taxon>
        <taxon>Rodentia</taxon>
        <taxon>Myomorpha</taxon>
        <taxon>Muroidea</taxon>
        <taxon>Cricetidae</taxon>
        <taxon>Neotominae</taxon>
        <taxon>Neotoma</taxon>
    </lineage>
</organism>
<feature type="non-terminal residue" evidence="5">
    <location>
        <position position="1"/>
    </location>
</feature>
<evidence type="ECO:0000256" key="2">
    <source>
        <dbReference type="ARBA" id="ARBA00022703"/>
    </source>
</evidence>
<evidence type="ECO:0000256" key="1">
    <source>
        <dbReference type="ARBA" id="ARBA00022527"/>
    </source>
</evidence>
<dbReference type="Gene3D" id="4.10.170.10">
    <property type="entry name" value="p53-like tetramerisation domain"/>
    <property type="match status" value="1"/>
</dbReference>
<dbReference type="STRING" id="56216.A0A1A6GVT0"/>
<proteinExistence type="predicted"/>
<dbReference type="Pfam" id="PF11629">
    <property type="entry name" value="Mst1_SARAH"/>
    <property type="match status" value="1"/>
</dbReference>
<evidence type="ECO:0000313" key="5">
    <source>
        <dbReference type="EMBL" id="OBS69735.1"/>
    </source>
</evidence>
<feature type="domain" description="SARAH" evidence="4">
    <location>
        <begin position="1"/>
        <end position="45"/>
    </location>
</feature>
<keyword evidence="1" id="KW-0723">Serine/threonine-protein kinase</keyword>
<protein>
    <recommendedName>
        <fullName evidence="4">SARAH domain-containing protein</fullName>
    </recommendedName>
</protein>
<dbReference type="GO" id="GO:0004674">
    <property type="term" value="F:protein serine/threonine kinase activity"/>
    <property type="evidence" value="ECO:0007669"/>
    <property type="project" value="UniProtKB-KW"/>
</dbReference>
<sequence>LKNLSLEELQMRLKALDPMMEREIEELHQRFHFAAMIAIAAARVDEELIDTPVLDLLAEGEDAQLSHDVKLAGVVEM</sequence>
<dbReference type="InterPro" id="IPR011524">
    <property type="entry name" value="SARAH_dom"/>
</dbReference>
<gene>
    <name evidence="5" type="ORF">A6R68_01726</name>
</gene>